<reference evidence="2 3" key="1">
    <citation type="submission" date="2018-04" db="EMBL/GenBank/DDBJ databases">
        <title>Genomic Encyclopedia of Archaeal and Bacterial Type Strains, Phase II (KMG-II): from individual species to whole genera.</title>
        <authorList>
            <person name="Goeker M."/>
        </authorList>
    </citation>
    <scope>NUCLEOTIDE SEQUENCE [LARGE SCALE GENOMIC DNA]</scope>
    <source>
        <strain evidence="2 3">DSM 23382</strain>
    </source>
</reference>
<comment type="caution">
    <text evidence="2">The sequence shown here is derived from an EMBL/GenBank/DDBJ whole genome shotgun (WGS) entry which is preliminary data.</text>
</comment>
<dbReference type="Gene3D" id="3.40.50.300">
    <property type="entry name" value="P-loop containing nucleotide triphosphate hydrolases"/>
    <property type="match status" value="1"/>
</dbReference>
<dbReference type="Proteomes" id="UP000244081">
    <property type="component" value="Unassembled WGS sequence"/>
</dbReference>
<dbReference type="PANTHER" id="PTHR37816:SF2">
    <property type="entry name" value="DNA TOPOLOGY MODULATION PROTEIN FLAR-RELATED PROTEIN"/>
    <property type="match status" value="1"/>
</dbReference>
<dbReference type="InterPro" id="IPR052922">
    <property type="entry name" value="Cytidylate_Kinase-2"/>
</dbReference>
<dbReference type="SUPFAM" id="SSF52540">
    <property type="entry name" value="P-loop containing nucleoside triphosphate hydrolases"/>
    <property type="match status" value="1"/>
</dbReference>
<dbReference type="GO" id="GO:0016887">
    <property type="term" value="F:ATP hydrolysis activity"/>
    <property type="evidence" value="ECO:0007669"/>
    <property type="project" value="InterPro"/>
</dbReference>
<dbReference type="OrthoDB" id="7210594at2"/>
<evidence type="ECO:0000313" key="3">
    <source>
        <dbReference type="Proteomes" id="UP000244081"/>
    </source>
</evidence>
<dbReference type="InterPro" id="IPR003959">
    <property type="entry name" value="ATPase_AAA_core"/>
</dbReference>
<proteinExistence type="predicted"/>
<accession>A0A2T5VFL3</accession>
<dbReference type="InterPro" id="IPR027417">
    <property type="entry name" value="P-loop_NTPase"/>
</dbReference>
<keyword evidence="3" id="KW-1185">Reference proteome</keyword>
<feature type="domain" description="ATPase AAA-type core" evidence="1">
    <location>
        <begin position="4"/>
        <end position="53"/>
    </location>
</feature>
<dbReference type="PANTHER" id="PTHR37816">
    <property type="entry name" value="YALI0E33011P"/>
    <property type="match status" value="1"/>
</dbReference>
<dbReference type="Pfam" id="PF00004">
    <property type="entry name" value="AAA"/>
    <property type="match status" value="1"/>
</dbReference>
<gene>
    <name evidence="2" type="ORF">C8N35_101584</name>
</gene>
<evidence type="ECO:0000313" key="2">
    <source>
        <dbReference type="EMBL" id="PTW62540.1"/>
    </source>
</evidence>
<keyword evidence="2" id="KW-0808">Transferase</keyword>
<protein>
    <submittedName>
        <fullName evidence="2">Adenylate kinase family enzyme</fullName>
    </submittedName>
</protein>
<evidence type="ECO:0000259" key="1">
    <source>
        <dbReference type="Pfam" id="PF00004"/>
    </source>
</evidence>
<dbReference type="GO" id="GO:0016301">
    <property type="term" value="F:kinase activity"/>
    <property type="evidence" value="ECO:0007669"/>
    <property type="project" value="UniProtKB-KW"/>
</dbReference>
<organism evidence="2 3">
    <name type="scientific">Breoghania corrubedonensis</name>
    <dbReference type="NCBI Taxonomy" id="665038"/>
    <lineage>
        <taxon>Bacteria</taxon>
        <taxon>Pseudomonadati</taxon>
        <taxon>Pseudomonadota</taxon>
        <taxon>Alphaproteobacteria</taxon>
        <taxon>Hyphomicrobiales</taxon>
        <taxon>Stappiaceae</taxon>
        <taxon>Breoghania</taxon>
    </lineage>
</organism>
<name>A0A2T5VFL3_9HYPH</name>
<keyword evidence="2" id="KW-0418">Kinase</keyword>
<sequence length="174" mass="20112">MRRVMIVGQPGSGKSTLARSLAQVTGLPVVHIDQLLWQSGWVLRPKAEVDVLCLEAHARPCWIFEGGHSPTWADRLERCDTLIWLDVPLPLRMFRVLRRTLRHYGYARPDLPPGCPERFDISFLVWIWRTRKTAREKMRRLHEGALTDKSCYRFTRAAEIDGFLSDVRDRAGCS</sequence>
<dbReference type="EMBL" id="QAYG01000001">
    <property type="protein sequence ID" value="PTW62540.1"/>
    <property type="molecule type" value="Genomic_DNA"/>
</dbReference>
<dbReference type="AlphaFoldDB" id="A0A2T5VFL3"/>
<dbReference type="GO" id="GO:0005524">
    <property type="term" value="F:ATP binding"/>
    <property type="evidence" value="ECO:0007669"/>
    <property type="project" value="InterPro"/>
</dbReference>